<protein>
    <submittedName>
        <fullName evidence="1">Uncharacterized protein</fullName>
    </submittedName>
</protein>
<dbReference type="RefSeq" id="XP_033525129.1">
    <property type="nucleotide sequence ID" value="XM_033666580.1"/>
</dbReference>
<organism evidence="1 2">
    <name type="scientific">Dothidotthia symphoricarpi CBS 119687</name>
    <dbReference type="NCBI Taxonomy" id="1392245"/>
    <lineage>
        <taxon>Eukaryota</taxon>
        <taxon>Fungi</taxon>
        <taxon>Dikarya</taxon>
        <taxon>Ascomycota</taxon>
        <taxon>Pezizomycotina</taxon>
        <taxon>Dothideomycetes</taxon>
        <taxon>Pleosporomycetidae</taxon>
        <taxon>Pleosporales</taxon>
        <taxon>Dothidotthiaceae</taxon>
        <taxon>Dothidotthia</taxon>
    </lineage>
</organism>
<dbReference type="Proteomes" id="UP000799771">
    <property type="component" value="Unassembled WGS sequence"/>
</dbReference>
<reference evidence="1" key="1">
    <citation type="journal article" date="2020" name="Stud. Mycol.">
        <title>101 Dothideomycetes genomes: a test case for predicting lifestyles and emergence of pathogens.</title>
        <authorList>
            <person name="Haridas S."/>
            <person name="Albert R."/>
            <person name="Binder M."/>
            <person name="Bloem J."/>
            <person name="Labutti K."/>
            <person name="Salamov A."/>
            <person name="Andreopoulos B."/>
            <person name="Baker S."/>
            <person name="Barry K."/>
            <person name="Bills G."/>
            <person name="Bluhm B."/>
            <person name="Cannon C."/>
            <person name="Castanera R."/>
            <person name="Culley D."/>
            <person name="Daum C."/>
            <person name="Ezra D."/>
            <person name="Gonzalez J."/>
            <person name="Henrissat B."/>
            <person name="Kuo A."/>
            <person name="Liang C."/>
            <person name="Lipzen A."/>
            <person name="Lutzoni F."/>
            <person name="Magnuson J."/>
            <person name="Mondo S."/>
            <person name="Nolan M."/>
            <person name="Ohm R."/>
            <person name="Pangilinan J."/>
            <person name="Park H.-J."/>
            <person name="Ramirez L."/>
            <person name="Alfaro M."/>
            <person name="Sun H."/>
            <person name="Tritt A."/>
            <person name="Yoshinaga Y."/>
            <person name="Zwiers L.-H."/>
            <person name="Turgeon B."/>
            <person name="Goodwin S."/>
            <person name="Spatafora J."/>
            <person name="Crous P."/>
            <person name="Grigoriev I."/>
        </authorList>
    </citation>
    <scope>NUCLEOTIDE SEQUENCE</scope>
    <source>
        <strain evidence="1">CBS 119687</strain>
    </source>
</reference>
<name>A0A6A6AFJ4_9PLEO</name>
<proteinExistence type="predicted"/>
<sequence>MALYQDSHRTLQTAVERGCEIVQDYMSRDEHHVQYKKGMQGHYLGEQTNKSGSVWAKIFILVLKLGDSWKENIEDWDIDASLVPNANKTRWQEAPHIGDTQLEHTIVMLLQAFIDTPASFLGWKLPEAISKNGIADFASVIITGIKAAGVFEALNNPEFTSLELRDAARFQIDNNSGGDKKGIYARFQKSQHPIVYWIPNTWLVHSSRDIVTCA</sequence>
<dbReference type="EMBL" id="ML977503">
    <property type="protein sequence ID" value="KAF2130742.1"/>
    <property type="molecule type" value="Genomic_DNA"/>
</dbReference>
<evidence type="ECO:0000313" key="1">
    <source>
        <dbReference type="EMBL" id="KAF2130742.1"/>
    </source>
</evidence>
<keyword evidence="2" id="KW-1185">Reference proteome</keyword>
<accession>A0A6A6AFJ4</accession>
<gene>
    <name evidence="1" type="ORF">P153DRAFT_355590</name>
</gene>
<evidence type="ECO:0000313" key="2">
    <source>
        <dbReference type="Proteomes" id="UP000799771"/>
    </source>
</evidence>
<dbReference type="AlphaFoldDB" id="A0A6A6AFJ4"/>
<dbReference type="GeneID" id="54407012"/>